<name>A0A2P2QG55_RHIMU</name>
<evidence type="ECO:0000313" key="1">
    <source>
        <dbReference type="EMBL" id="MBX65884.1"/>
    </source>
</evidence>
<accession>A0A2P2QG55</accession>
<dbReference type="AlphaFoldDB" id="A0A2P2QG55"/>
<organism evidence="1">
    <name type="scientific">Rhizophora mucronata</name>
    <name type="common">Asiatic mangrove</name>
    <dbReference type="NCBI Taxonomy" id="61149"/>
    <lineage>
        <taxon>Eukaryota</taxon>
        <taxon>Viridiplantae</taxon>
        <taxon>Streptophyta</taxon>
        <taxon>Embryophyta</taxon>
        <taxon>Tracheophyta</taxon>
        <taxon>Spermatophyta</taxon>
        <taxon>Magnoliopsida</taxon>
        <taxon>eudicotyledons</taxon>
        <taxon>Gunneridae</taxon>
        <taxon>Pentapetalae</taxon>
        <taxon>rosids</taxon>
        <taxon>fabids</taxon>
        <taxon>Malpighiales</taxon>
        <taxon>Rhizophoraceae</taxon>
        <taxon>Rhizophora</taxon>
    </lineage>
</organism>
<dbReference type="EMBL" id="GGEC01085400">
    <property type="protein sequence ID" value="MBX65884.1"/>
    <property type="molecule type" value="Transcribed_RNA"/>
</dbReference>
<reference evidence="1" key="1">
    <citation type="submission" date="2018-02" db="EMBL/GenBank/DDBJ databases">
        <title>Rhizophora mucronata_Transcriptome.</title>
        <authorList>
            <person name="Meera S.P."/>
            <person name="Sreeshan A."/>
            <person name="Augustine A."/>
        </authorList>
    </citation>
    <scope>NUCLEOTIDE SEQUENCE</scope>
    <source>
        <tissue evidence="1">Leaf</tissue>
    </source>
</reference>
<proteinExistence type="predicted"/>
<sequence length="28" mass="3075">MNDHNVLPASQTLRSSSCCQLITGFCTF</sequence>
<protein>
    <submittedName>
        <fullName evidence="1">Uncharacterized protein</fullName>
    </submittedName>
</protein>